<keyword evidence="3" id="KW-0472">Membrane</keyword>
<protein>
    <submittedName>
        <fullName evidence="4">Septum formation initiator family protein</fullName>
    </submittedName>
</protein>
<evidence type="ECO:0000256" key="3">
    <source>
        <dbReference type="SAM" id="Phobius"/>
    </source>
</evidence>
<feature type="region of interest" description="Disordered" evidence="2">
    <location>
        <begin position="1"/>
        <end position="48"/>
    </location>
</feature>
<reference evidence="4 5" key="1">
    <citation type="journal article" date="2014" name="Int. J. Syst. Evol. Microbiol.">
        <title>Nocardioides zeae sp. nov., isolated from the stem of Zea mays.</title>
        <authorList>
            <person name="Glaeser S.P."/>
            <person name="McInroy J.A."/>
            <person name="Busse H.J."/>
            <person name="Kampfer P."/>
        </authorList>
    </citation>
    <scope>NUCLEOTIDE SEQUENCE [LARGE SCALE GENOMIC DNA]</scope>
    <source>
        <strain evidence="4 5">JCM 30728</strain>
    </source>
</reference>
<comment type="caution">
    <text evidence="4">The sequence shown here is derived from an EMBL/GenBank/DDBJ whole genome shotgun (WGS) entry which is preliminary data.</text>
</comment>
<keyword evidence="3" id="KW-1133">Transmembrane helix</keyword>
<evidence type="ECO:0000313" key="4">
    <source>
        <dbReference type="EMBL" id="NEN78929.1"/>
    </source>
</evidence>
<keyword evidence="1" id="KW-0175">Coiled coil</keyword>
<dbReference type="Pfam" id="PF04977">
    <property type="entry name" value="DivIC"/>
    <property type="match status" value="1"/>
</dbReference>
<feature type="compositionally biased region" description="Gly residues" evidence="2">
    <location>
        <begin position="14"/>
        <end position="29"/>
    </location>
</feature>
<keyword evidence="5" id="KW-1185">Reference proteome</keyword>
<feature type="region of interest" description="Disordered" evidence="2">
    <location>
        <begin position="143"/>
        <end position="207"/>
    </location>
</feature>
<sequence length="207" mass="22236">MADERRRTNRGPGPRAGTGPGRARAGGRGSTPPGVRPAAARTGASARPRPRFTGRAAILVLVLAVLTVSYASSLRAYLTQRAHLEDLRVQIEEKSANIEAYEREARRWDDDEFVAQQARERLDYVNPGETSYVVIGPDGAPLGGNDASLSEPVAAPTDDEVPPAWWDTAWDSVEAAGDPQAAAEEEAEQQPADEIVPPPEQTEEGTE</sequence>
<evidence type="ECO:0000256" key="2">
    <source>
        <dbReference type="SAM" id="MobiDB-lite"/>
    </source>
</evidence>
<accession>A0A6P0HJN1</accession>
<feature type="transmembrane region" description="Helical" evidence="3">
    <location>
        <begin position="56"/>
        <end position="78"/>
    </location>
</feature>
<dbReference type="RefSeq" id="WP_163772473.1">
    <property type="nucleotide sequence ID" value="NZ_JAAGXA010000007.1"/>
</dbReference>
<keyword evidence="3" id="KW-0812">Transmembrane</keyword>
<proteinExistence type="predicted"/>
<evidence type="ECO:0000256" key="1">
    <source>
        <dbReference type="SAM" id="Coils"/>
    </source>
</evidence>
<dbReference type="InterPro" id="IPR007060">
    <property type="entry name" value="FtsL/DivIC"/>
</dbReference>
<dbReference type="EMBL" id="JAAGXA010000007">
    <property type="protein sequence ID" value="NEN78929.1"/>
    <property type="molecule type" value="Genomic_DNA"/>
</dbReference>
<organism evidence="4 5">
    <name type="scientific">Nocardioides zeae</name>
    <dbReference type="NCBI Taxonomy" id="1457234"/>
    <lineage>
        <taxon>Bacteria</taxon>
        <taxon>Bacillati</taxon>
        <taxon>Actinomycetota</taxon>
        <taxon>Actinomycetes</taxon>
        <taxon>Propionibacteriales</taxon>
        <taxon>Nocardioidaceae</taxon>
        <taxon>Nocardioides</taxon>
    </lineage>
</organism>
<gene>
    <name evidence="4" type="ORF">G3T38_11640</name>
</gene>
<dbReference type="AlphaFoldDB" id="A0A6P0HJN1"/>
<evidence type="ECO:0000313" key="5">
    <source>
        <dbReference type="Proteomes" id="UP000468687"/>
    </source>
</evidence>
<name>A0A6P0HJN1_9ACTN</name>
<dbReference type="Proteomes" id="UP000468687">
    <property type="component" value="Unassembled WGS sequence"/>
</dbReference>
<feature type="coiled-coil region" evidence="1">
    <location>
        <begin position="84"/>
        <end position="111"/>
    </location>
</feature>